<name>A0A0L0W9V7_GOTPU</name>
<accession>A0A0L0W9V7</accession>
<dbReference type="AlphaFoldDB" id="A0A0L0W9V7"/>
<keyword evidence="3" id="KW-1185">Reference proteome</keyword>
<sequence>MTLEEVIPVKQTNFLEDKANLILVRNSIIHPYQINLHKIIRNLGNIRVLCMDQDSRVIIRQSSAIIIINNKLPPKEQNQELAEELSHIILHCGNQVKYKKDIILDKQESQAKRMSAYLLCPMFMLKNVKIMENTYLMIEELAELFNVTYEFMEYRLSLIFGQDLNLIVHHKQNFYGYIPIE</sequence>
<dbReference type="RefSeq" id="WP_050355733.1">
    <property type="nucleotide sequence ID" value="NZ_LGSS01000010.1"/>
</dbReference>
<comment type="caution">
    <text evidence="2">The sequence shown here is derived from an EMBL/GenBank/DDBJ whole genome shotgun (WGS) entry which is preliminary data.</text>
</comment>
<dbReference type="OrthoDB" id="1707128at2"/>
<proteinExistence type="predicted"/>
<evidence type="ECO:0000313" key="2">
    <source>
        <dbReference type="EMBL" id="KNF08090.1"/>
    </source>
</evidence>
<dbReference type="STRING" id="1503.CLPU_10c01450"/>
<evidence type="ECO:0000259" key="1">
    <source>
        <dbReference type="Pfam" id="PF06114"/>
    </source>
</evidence>
<dbReference type="EMBL" id="LGSS01000010">
    <property type="protein sequence ID" value="KNF08090.1"/>
    <property type="molecule type" value="Genomic_DNA"/>
</dbReference>
<dbReference type="InterPro" id="IPR010359">
    <property type="entry name" value="IrrE_HExxH"/>
</dbReference>
<feature type="domain" description="IrrE N-terminal-like" evidence="1">
    <location>
        <begin position="59"/>
        <end position="157"/>
    </location>
</feature>
<dbReference type="Pfam" id="PF06114">
    <property type="entry name" value="Peptidase_M78"/>
    <property type="match status" value="1"/>
</dbReference>
<reference evidence="3" key="1">
    <citation type="submission" date="2015-07" db="EMBL/GenBank/DDBJ databases">
        <title>Draft genome sequence of the purine-degrading Gottschalkia purinilyticum DSM 1384 (formerly Clostridium purinilyticum).</title>
        <authorList>
            <person name="Poehlein A."/>
            <person name="Schiel-Bengelsdorf B."/>
            <person name="Bengelsdorf F.R."/>
            <person name="Daniel R."/>
            <person name="Duerre P."/>
        </authorList>
    </citation>
    <scope>NUCLEOTIDE SEQUENCE [LARGE SCALE GENOMIC DNA]</scope>
    <source>
        <strain evidence="3">DSM 1384</strain>
    </source>
</reference>
<organism evidence="2 3">
    <name type="scientific">Gottschalkia purinilytica</name>
    <name type="common">Clostridium purinilyticum</name>
    <dbReference type="NCBI Taxonomy" id="1503"/>
    <lineage>
        <taxon>Bacteria</taxon>
        <taxon>Bacillati</taxon>
        <taxon>Bacillota</taxon>
        <taxon>Tissierellia</taxon>
        <taxon>Tissierellales</taxon>
        <taxon>Gottschalkiaceae</taxon>
        <taxon>Gottschalkia</taxon>
    </lineage>
</organism>
<gene>
    <name evidence="2" type="ORF">CLPU_10c01450</name>
</gene>
<protein>
    <submittedName>
        <fullName evidence="2">Putative Zn peptidase</fullName>
    </submittedName>
</protein>
<evidence type="ECO:0000313" key="3">
    <source>
        <dbReference type="Proteomes" id="UP000037267"/>
    </source>
</evidence>
<dbReference type="Gene3D" id="1.10.10.2910">
    <property type="match status" value="1"/>
</dbReference>
<dbReference type="Proteomes" id="UP000037267">
    <property type="component" value="Unassembled WGS sequence"/>
</dbReference>